<dbReference type="InterPro" id="IPR016181">
    <property type="entry name" value="Acyl_CoA_acyltransferase"/>
</dbReference>
<evidence type="ECO:0000313" key="4">
    <source>
        <dbReference type="EMBL" id="RED51293.1"/>
    </source>
</evidence>
<dbReference type="PROSITE" id="PS51186">
    <property type="entry name" value="GNAT"/>
    <property type="match status" value="1"/>
</dbReference>
<comment type="caution">
    <text evidence="4">The sequence shown here is derived from an EMBL/GenBank/DDBJ whole genome shotgun (WGS) entry which is preliminary data.</text>
</comment>
<dbReference type="InterPro" id="IPR000182">
    <property type="entry name" value="GNAT_dom"/>
</dbReference>
<dbReference type="PANTHER" id="PTHR43800:SF1">
    <property type="entry name" value="PEPTIDYL-LYSINE N-ACETYLTRANSFERASE YJAB"/>
    <property type="match status" value="1"/>
</dbReference>
<name>A0A3D9HP70_9PROT</name>
<protein>
    <submittedName>
        <fullName evidence="4">Putative acetyltransferase</fullName>
    </submittedName>
</protein>
<feature type="domain" description="N-acetyltransferase" evidence="3">
    <location>
        <begin position="1"/>
        <end position="142"/>
    </location>
</feature>
<keyword evidence="1 4" id="KW-0808">Transferase</keyword>
<keyword evidence="5" id="KW-1185">Reference proteome</keyword>
<sequence>MIRKYRTTDTDAIVRAYYNASKLAHPFLTEEFLQKVMCDIPELYLPNTETWIAEEEGAVAGFLSLMGNEVAALFLEPDYHGKGIGRALMDKAVLEKGDLEVVVFKENAIGRAFYDRYGFKKIDEFPFEETGDLCFRMAFKAA</sequence>
<evidence type="ECO:0000256" key="2">
    <source>
        <dbReference type="ARBA" id="ARBA00023315"/>
    </source>
</evidence>
<dbReference type="Proteomes" id="UP000256845">
    <property type="component" value="Unassembled WGS sequence"/>
</dbReference>
<dbReference type="CDD" id="cd04301">
    <property type="entry name" value="NAT_SF"/>
    <property type="match status" value="1"/>
</dbReference>
<organism evidence="4 5">
    <name type="scientific">Aestuariispira insulae</name>
    <dbReference type="NCBI Taxonomy" id="1461337"/>
    <lineage>
        <taxon>Bacteria</taxon>
        <taxon>Pseudomonadati</taxon>
        <taxon>Pseudomonadota</taxon>
        <taxon>Alphaproteobacteria</taxon>
        <taxon>Rhodospirillales</taxon>
        <taxon>Kiloniellaceae</taxon>
        <taxon>Aestuariispira</taxon>
    </lineage>
</organism>
<reference evidence="4 5" key="1">
    <citation type="submission" date="2018-07" db="EMBL/GenBank/DDBJ databases">
        <title>Genomic Encyclopedia of Type Strains, Phase III (KMG-III): the genomes of soil and plant-associated and newly described type strains.</title>
        <authorList>
            <person name="Whitman W."/>
        </authorList>
    </citation>
    <scope>NUCLEOTIDE SEQUENCE [LARGE SCALE GENOMIC DNA]</scope>
    <source>
        <strain evidence="4 5">CECT 8488</strain>
    </source>
</reference>
<gene>
    <name evidence="4" type="ORF">DFP90_10393</name>
</gene>
<dbReference type="Gene3D" id="3.40.630.30">
    <property type="match status" value="1"/>
</dbReference>
<evidence type="ECO:0000313" key="5">
    <source>
        <dbReference type="Proteomes" id="UP000256845"/>
    </source>
</evidence>
<dbReference type="GO" id="GO:0016747">
    <property type="term" value="F:acyltransferase activity, transferring groups other than amino-acyl groups"/>
    <property type="evidence" value="ECO:0007669"/>
    <property type="project" value="InterPro"/>
</dbReference>
<dbReference type="EMBL" id="QRDW01000003">
    <property type="protein sequence ID" value="RED51293.1"/>
    <property type="molecule type" value="Genomic_DNA"/>
</dbReference>
<dbReference type="SUPFAM" id="SSF55729">
    <property type="entry name" value="Acyl-CoA N-acyltransferases (Nat)"/>
    <property type="match status" value="1"/>
</dbReference>
<proteinExistence type="predicted"/>
<dbReference type="PANTHER" id="PTHR43800">
    <property type="entry name" value="PEPTIDYL-LYSINE N-ACETYLTRANSFERASE YJAB"/>
    <property type="match status" value="1"/>
</dbReference>
<evidence type="ECO:0000259" key="3">
    <source>
        <dbReference type="PROSITE" id="PS51186"/>
    </source>
</evidence>
<accession>A0A3D9HP70</accession>
<dbReference type="AlphaFoldDB" id="A0A3D9HP70"/>
<dbReference type="Pfam" id="PF13508">
    <property type="entry name" value="Acetyltransf_7"/>
    <property type="match status" value="1"/>
</dbReference>
<keyword evidence="2" id="KW-0012">Acyltransferase</keyword>
<evidence type="ECO:0000256" key="1">
    <source>
        <dbReference type="ARBA" id="ARBA00022679"/>
    </source>
</evidence>